<dbReference type="InterPro" id="IPR003615">
    <property type="entry name" value="HNH_nuc"/>
</dbReference>
<reference evidence="3" key="1">
    <citation type="submission" date="2022-11" db="EMBL/GenBank/DDBJ databases">
        <title>Genome Resource of Sclerotinia nivalis Strain SnTB1, a Plant Pathogen Isolated from American Ginseng.</title>
        <authorList>
            <person name="Fan S."/>
        </authorList>
    </citation>
    <scope>NUCLEOTIDE SEQUENCE</scope>
    <source>
        <strain evidence="3">SnTB1</strain>
    </source>
</reference>
<keyword evidence="4" id="KW-1185">Reference proteome</keyword>
<organism evidence="3 4">
    <name type="scientific">Sclerotinia nivalis</name>
    <dbReference type="NCBI Taxonomy" id="352851"/>
    <lineage>
        <taxon>Eukaryota</taxon>
        <taxon>Fungi</taxon>
        <taxon>Dikarya</taxon>
        <taxon>Ascomycota</taxon>
        <taxon>Pezizomycotina</taxon>
        <taxon>Leotiomycetes</taxon>
        <taxon>Helotiales</taxon>
        <taxon>Sclerotiniaceae</taxon>
        <taxon>Sclerotinia</taxon>
    </lineage>
</organism>
<dbReference type="EMBL" id="JAPEIS010000010">
    <property type="protein sequence ID" value="KAJ8062621.1"/>
    <property type="molecule type" value="Genomic_DNA"/>
</dbReference>
<feature type="domain" description="HNH nuclease" evidence="2">
    <location>
        <begin position="132"/>
        <end position="219"/>
    </location>
</feature>
<dbReference type="AlphaFoldDB" id="A0A9X0AH13"/>
<name>A0A9X0AH13_9HELO</name>
<dbReference type="OrthoDB" id="3545258at2759"/>
<evidence type="ECO:0000313" key="4">
    <source>
        <dbReference type="Proteomes" id="UP001152300"/>
    </source>
</evidence>
<protein>
    <recommendedName>
        <fullName evidence="2">HNH nuclease domain-containing protein</fullName>
    </recommendedName>
</protein>
<gene>
    <name evidence="3" type="ORF">OCU04_009144</name>
</gene>
<sequence length="414" mass="46760">MADINCNVNTTENYNLPTVERVALLKQLQEAIGDVPPHFWAACQICDLDALKGLIKCGCKCPGVLRIFAQHTDKMAYYCESLSSPPKTPTLVEGPSLSTRSAKRQKPSDSPAVLHRNQKVRCLAEERDKSCCVLTGQSSIEVAHIYPRHSIKHQEEDLFGQRHIFWDHLRSFWPKEKIAVWEAELFPAGINGFGIEKVDNLITLSRNAHDMWARGAFALKPISESNDKTTLKVQFFWQKKQTDLQQTMSLLTTPFSTEGLDENIGAYHRVDAVGTTRLYRDRDGEKLRSGDYFTFQTEDPETKPLPSFALLELQWFLQRILGMVGAADVDLPSLSESGSDLDDEIYEEMYEEDYDVPGFELDTVGNPSLLSSEPLSSPTKTSSIQLVYDDLPMHFGHHVEEVEDRAEEGRDIAM</sequence>
<accession>A0A9X0AH13</accession>
<feature type="region of interest" description="Disordered" evidence="1">
    <location>
        <begin position="84"/>
        <end position="110"/>
    </location>
</feature>
<comment type="caution">
    <text evidence="3">The sequence shown here is derived from an EMBL/GenBank/DDBJ whole genome shotgun (WGS) entry which is preliminary data.</text>
</comment>
<evidence type="ECO:0000259" key="2">
    <source>
        <dbReference type="Pfam" id="PF13391"/>
    </source>
</evidence>
<evidence type="ECO:0000256" key="1">
    <source>
        <dbReference type="SAM" id="MobiDB-lite"/>
    </source>
</evidence>
<evidence type="ECO:0000313" key="3">
    <source>
        <dbReference type="EMBL" id="KAJ8062621.1"/>
    </source>
</evidence>
<dbReference type="Proteomes" id="UP001152300">
    <property type="component" value="Unassembled WGS sequence"/>
</dbReference>
<proteinExistence type="predicted"/>
<dbReference type="Pfam" id="PF13391">
    <property type="entry name" value="HNH_2"/>
    <property type="match status" value="1"/>
</dbReference>